<comment type="subcellular location">
    <subcellularLocation>
        <location evidence="1">Cell membrane</location>
        <topology evidence="1">Multi-pass membrane protein</topology>
    </subcellularLocation>
</comment>
<organism evidence="8 9">
    <name type="scientific">Varunaivibrio sulfuroxidans</name>
    <dbReference type="NCBI Taxonomy" id="1773489"/>
    <lineage>
        <taxon>Bacteria</taxon>
        <taxon>Pseudomonadati</taxon>
        <taxon>Pseudomonadota</taxon>
        <taxon>Alphaproteobacteria</taxon>
        <taxon>Rhodospirillales</taxon>
        <taxon>Magnetovibrionaceae</taxon>
        <taxon>Varunaivibrio</taxon>
    </lineage>
</organism>
<evidence type="ECO:0000256" key="3">
    <source>
        <dbReference type="ARBA" id="ARBA00022475"/>
    </source>
</evidence>
<proteinExistence type="predicted"/>
<reference evidence="8 9" key="1">
    <citation type="submission" date="2019-03" db="EMBL/GenBank/DDBJ databases">
        <title>Genomic Encyclopedia of Type Strains, Phase IV (KMG-IV): sequencing the most valuable type-strain genomes for metagenomic binning, comparative biology and taxonomic classification.</title>
        <authorList>
            <person name="Goeker M."/>
        </authorList>
    </citation>
    <scope>NUCLEOTIDE SEQUENCE [LARGE SCALE GENOMIC DNA]</scope>
    <source>
        <strain evidence="8 9">DSM 101688</strain>
    </source>
</reference>
<evidence type="ECO:0000313" key="9">
    <source>
        <dbReference type="Proteomes" id="UP000295304"/>
    </source>
</evidence>
<keyword evidence="2" id="KW-0813">Transport</keyword>
<dbReference type="Gene3D" id="1.10.1760.20">
    <property type="match status" value="1"/>
</dbReference>
<dbReference type="RefSeq" id="WP_276157057.1">
    <property type="nucleotide sequence ID" value="NZ_CP119676.1"/>
</dbReference>
<keyword evidence="6 7" id="KW-0472">Membrane</keyword>
<gene>
    <name evidence="8" type="ORF">EDD55_102324</name>
</gene>
<name>A0A4V2UP24_9PROT</name>
<evidence type="ECO:0000313" key="8">
    <source>
        <dbReference type="EMBL" id="TCS64281.1"/>
    </source>
</evidence>
<keyword evidence="9" id="KW-1185">Reference proteome</keyword>
<keyword evidence="5 7" id="KW-1133">Transmembrane helix</keyword>
<keyword evidence="3" id="KW-1003">Cell membrane</keyword>
<dbReference type="AlphaFoldDB" id="A0A4V2UP24"/>
<comment type="caution">
    <text evidence="8">The sequence shown here is derived from an EMBL/GenBank/DDBJ whole genome shotgun (WGS) entry which is preliminary data.</text>
</comment>
<evidence type="ECO:0000256" key="5">
    <source>
        <dbReference type="ARBA" id="ARBA00022989"/>
    </source>
</evidence>
<dbReference type="Proteomes" id="UP000295304">
    <property type="component" value="Unassembled WGS sequence"/>
</dbReference>
<feature type="transmembrane region" description="Helical" evidence="7">
    <location>
        <begin position="173"/>
        <end position="192"/>
    </location>
</feature>
<keyword evidence="4 7" id="KW-0812">Transmembrane</keyword>
<accession>A0A4V2UP24</accession>
<protein>
    <submittedName>
        <fullName evidence="8">ABC-type Co2+ transport system permease subunit</fullName>
    </submittedName>
</protein>
<dbReference type="GO" id="GO:0005886">
    <property type="term" value="C:plasma membrane"/>
    <property type="evidence" value="ECO:0007669"/>
    <property type="project" value="UniProtKB-SubCell"/>
</dbReference>
<evidence type="ECO:0000256" key="1">
    <source>
        <dbReference type="ARBA" id="ARBA00004651"/>
    </source>
</evidence>
<evidence type="ECO:0000256" key="7">
    <source>
        <dbReference type="SAM" id="Phobius"/>
    </source>
</evidence>
<evidence type="ECO:0000256" key="2">
    <source>
        <dbReference type="ARBA" id="ARBA00022448"/>
    </source>
</evidence>
<feature type="transmembrane region" description="Helical" evidence="7">
    <location>
        <begin position="64"/>
        <end position="83"/>
    </location>
</feature>
<sequence>MVLAGRRIGVAAMFLYGGYVKESKMHIEPGFVTPVKVAMANVGALAIAGWALKEHIKISIKNPWSVAKPLVAAVFFTLFMQSFHMQVGPSELHFVGAMAMYLTLGFIPTLLGFAIGLLLQGLVFSPWDLVNLGVNSLSLIVPLLAVHYGGGRRYFAGGDAPQISWARIVKLDAMYYSGVTAMVGFWLTVGGGEAHFMAWLKFASSYLVLVALEPVFTWTIVKGLKKIENSSFVSRLFAVRELNIAGS</sequence>
<evidence type="ECO:0000256" key="6">
    <source>
        <dbReference type="ARBA" id="ARBA00023136"/>
    </source>
</evidence>
<dbReference type="GO" id="GO:0000041">
    <property type="term" value="P:transition metal ion transport"/>
    <property type="evidence" value="ECO:0007669"/>
    <property type="project" value="InterPro"/>
</dbReference>
<dbReference type="EMBL" id="SLZW01000002">
    <property type="protein sequence ID" value="TCS64281.1"/>
    <property type="molecule type" value="Genomic_DNA"/>
</dbReference>
<feature type="transmembrane region" description="Helical" evidence="7">
    <location>
        <begin position="95"/>
        <end position="119"/>
    </location>
</feature>
<feature type="transmembrane region" description="Helical" evidence="7">
    <location>
        <begin position="31"/>
        <end position="52"/>
    </location>
</feature>
<dbReference type="InterPro" id="IPR002751">
    <property type="entry name" value="CbiM/NikMN"/>
</dbReference>
<evidence type="ECO:0000256" key="4">
    <source>
        <dbReference type="ARBA" id="ARBA00022692"/>
    </source>
</evidence>
<dbReference type="Pfam" id="PF01891">
    <property type="entry name" value="CbiM"/>
    <property type="match status" value="1"/>
</dbReference>
<feature type="transmembrane region" description="Helical" evidence="7">
    <location>
        <begin position="198"/>
        <end position="221"/>
    </location>
</feature>